<evidence type="ECO:0000256" key="3">
    <source>
        <dbReference type="PROSITE-ProRule" id="PRU00175"/>
    </source>
</evidence>
<evidence type="ECO:0000313" key="5">
    <source>
        <dbReference type="EMBL" id="MFH4977818.1"/>
    </source>
</evidence>
<keyword evidence="1 3" id="KW-0479">Metal-binding</keyword>
<reference evidence="5 6" key="1">
    <citation type="submission" date="2024-08" db="EMBL/GenBank/DDBJ databases">
        <title>Gnathostoma spinigerum genome.</title>
        <authorList>
            <person name="Gonzalez-Bertolin B."/>
            <person name="Monzon S."/>
            <person name="Zaballos A."/>
            <person name="Jimenez P."/>
            <person name="Dekumyoy P."/>
            <person name="Varona S."/>
            <person name="Cuesta I."/>
            <person name="Sumanam S."/>
            <person name="Adisakwattana P."/>
            <person name="Gasser R.B."/>
            <person name="Hernandez-Gonzalez A."/>
            <person name="Young N.D."/>
            <person name="Perteguer M.J."/>
        </authorList>
    </citation>
    <scope>NUCLEOTIDE SEQUENCE [LARGE SCALE GENOMIC DNA]</scope>
    <source>
        <strain evidence="5">AL3</strain>
        <tissue evidence="5">Liver</tissue>
    </source>
</reference>
<dbReference type="EMBL" id="JBGFUD010002640">
    <property type="protein sequence ID" value="MFH4977818.1"/>
    <property type="molecule type" value="Genomic_DNA"/>
</dbReference>
<sequence>MDFYHFHENGSVHYLIANVSLETYFKGLPTVANLIFTKPRSRMPDVGFSVFSGEQLAKYNIEPRHTVAYHSWKVLDAPWALTPVAKNDYLRIYIKLEPSCLNIKFRKNNCKSSKDYSLNYVSCYRDIYLALALDDPIDKQSMVLLNANYFNQWISMLGSNHQSSDLEMVRVVPSTKNYAGTTADVMEDIPTCTICLENKITVAFLPCGHATCCKPCQENYVKYETESAVSPSAMKRVCCPHCREEIDVFYTIKFTPRYKRCLACGCDKWEVIGGGRGGCGCVIGCYENSKDLKQCPACKKPVIEIRRVFILGDQP</sequence>
<keyword evidence="2" id="KW-0862">Zinc</keyword>
<evidence type="ECO:0000256" key="1">
    <source>
        <dbReference type="ARBA" id="ARBA00022771"/>
    </source>
</evidence>
<proteinExistence type="predicted"/>
<evidence type="ECO:0000259" key="4">
    <source>
        <dbReference type="PROSITE" id="PS50089"/>
    </source>
</evidence>
<keyword evidence="6" id="KW-1185">Reference proteome</keyword>
<dbReference type="PROSITE" id="PS50089">
    <property type="entry name" value="ZF_RING_2"/>
    <property type="match status" value="1"/>
</dbReference>
<protein>
    <recommendedName>
        <fullName evidence="4">RING-type domain-containing protein</fullName>
    </recommendedName>
</protein>
<evidence type="ECO:0000256" key="2">
    <source>
        <dbReference type="ARBA" id="ARBA00022833"/>
    </source>
</evidence>
<dbReference type="Proteomes" id="UP001608902">
    <property type="component" value="Unassembled WGS sequence"/>
</dbReference>
<dbReference type="SUPFAM" id="SSF57850">
    <property type="entry name" value="RING/U-box"/>
    <property type="match status" value="1"/>
</dbReference>
<accession>A0ABD6ELH4</accession>
<dbReference type="Pfam" id="PF13920">
    <property type="entry name" value="zf-C3HC4_3"/>
    <property type="match status" value="1"/>
</dbReference>
<keyword evidence="1 3" id="KW-0863">Zinc-finger</keyword>
<feature type="domain" description="RING-type" evidence="4">
    <location>
        <begin position="192"/>
        <end position="243"/>
    </location>
</feature>
<dbReference type="AlphaFoldDB" id="A0ABD6ELH4"/>
<gene>
    <name evidence="5" type="ORF">AB6A40_004527</name>
</gene>
<evidence type="ECO:0000313" key="6">
    <source>
        <dbReference type="Proteomes" id="UP001608902"/>
    </source>
</evidence>
<dbReference type="GO" id="GO:0008270">
    <property type="term" value="F:zinc ion binding"/>
    <property type="evidence" value="ECO:0007669"/>
    <property type="project" value="UniProtKB-KW"/>
</dbReference>
<organism evidence="5 6">
    <name type="scientific">Gnathostoma spinigerum</name>
    <dbReference type="NCBI Taxonomy" id="75299"/>
    <lineage>
        <taxon>Eukaryota</taxon>
        <taxon>Metazoa</taxon>
        <taxon>Ecdysozoa</taxon>
        <taxon>Nematoda</taxon>
        <taxon>Chromadorea</taxon>
        <taxon>Rhabditida</taxon>
        <taxon>Spirurina</taxon>
        <taxon>Gnathostomatomorpha</taxon>
        <taxon>Gnathostomatoidea</taxon>
        <taxon>Gnathostomatidae</taxon>
        <taxon>Gnathostoma</taxon>
    </lineage>
</organism>
<dbReference type="InterPro" id="IPR013083">
    <property type="entry name" value="Znf_RING/FYVE/PHD"/>
</dbReference>
<dbReference type="Gene3D" id="3.30.40.10">
    <property type="entry name" value="Zinc/RING finger domain, C3HC4 (zinc finger)"/>
    <property type="match status" value="1"/>
</dbReference>
<name>A0ABD6ELH4_9BILA</name>
<dbReference type="InterPro" id="IPR001841">
    <property type="entry name" value="Znf_RING"/>
</dbReference>
<comment type="caution">
    <text evidence="5">The sequence shown here is derived from an EMBL/GenBank/DDBJ whole genome shotgun (WGS) entry which is preliminary data.</text>
</comment>